<dbReference type="Proteomes" id="UP000249165">
    <property type="component" value="Unassembled WGS sequence"/>
</dbReference>
<dbReference type="OrthoDB" id="7203640at2"/>
<keyword evidence="2" id="KW-1185">Reference proteome</keyword>
<dbReference type="AlphaFoldDB" id="A0A327Y8G8"/>
<reference evidence="1 2" key="1">
    <citation type="submission" date="2018-06" db="EMBL/GenBank/DDBJ databases">
        <title>Genomic Encyclopedia of Archaeal and Bacterial Type Strains, Phase II (KMG-II): from individual species to whole genera.</title>
        <authorList>
            <person name="Goeker M."/>
        </authorList>
    </citation>
    <scope>NUCLEOTIDE SEQUENCE [LARGE SCALE GENOMIC DNA]</scope>
    <source>
        <strain evidence="1 2">DSM 22011</strain>
    </source>
</reference>
<name>A0A327Y8G8_9RHOB</name>
<comment type="caution">
    <text evidence="1">The sequence shown here is derived from an EMBL/GenBank/DDBJ whole genome shotgun (WGS) entry which is preliminary data.</text>
</comment>
<accession>A0A327Y8G8</accession>
<proteinExistence type="predicted"/>
<protein>
    <submittedName>
        <fullName evidence="1">Glycosyl transferase family 2</fullName>
    </submittedName>
</protein>
<organism evidence="1 2">
    <name type="scientific">Salipiger aestuarii</name>
    <dbReference type="NCBI Taxonomy" id="568098"/>
    <lineage>
        <taxon>Bacteria</taxon>
        <taxon>Pseudomonadati</taxon>
        <taxon>Pseudomonadota</taxon>
        <taxon>Alphaproteobacteria</taxon>
        <taxon>Rhodobacterales</taxon>
        <taxon>Roseobacteraceae</taxon>
        <taxon>Salipiger</taxon>
    </lineage>
</organism>
<sequence>MIVRWGTVTTTNAALPQILDFAAWHLEQGAHRVFIYLDDDMPRAQDVLSAHPRLRVFRTDAPWWEKRGGRPARHQLRQGANARHANNRKPEVDWLAHIDTDEFLLPVRPLAEQLAALPRDCLCARVRPVEALVPVSDVSETLFKACPADQRARQRAAQDCFPTWGRHLSGGFLSHVAGKLLFRAGTKGLGIRIHNVTLDGLDNPGMRALPDTELGHFHAGDWDHFRSLYRFRMTQGSYRTELKPQARTTGALNLHDLFALIERTGGEDALRGFHTEVCTAQPDLIDRLTRHGLLRRHRMGLESLRARHFPGAD</sequence>
<keyword evidence="1" id="KW-0808">Transferase</keyword>
<dbReference type="EMBL" id="QLMG01000018">
    <property type="protein sequence ID" value="RAK16791.1"/>
    <property type="molecule type" value="Genomic_DNA"/>
</dbReference>
<evidence type="ECO:0000313" key="2">
    <source>
        <dbReference type="Proteomes" id="UP000249165"/>
    </source>
</evidence>
<gene>
    <name evidence="1" type="ORF">ATI53_10188</name>
</gene>
<dbReference type="Pfam" id="PF13704">
    <property type="entry name" value="Glyco_tranf_2_4"/>
    <property type="match status" value="1"/>
</dbReference>
<dbReference type="GO" id="GO:0016740">
    <property type="term" value="F:transferase activity"/>
    <property type="evidence" value="ECO:0007669"/>
    <property type="project" value="UniProtKB-KW"/>
</dbReference>
<evidence type="ECO:0000313" key="1">
    <source>
        <dbReference type="EMBL" id="RAK16791.1"/>
    </source>
</evidence>
<dbReference type="RefSeq" id="WP_111550410.1">
    <property type="nucleotide sequence ID" value="NZ_LIQE01000013.1"/>
</dbReference>